<reference evidence="2" key="2">
    <citation type="submission" date="2020-08" db="EMBL/GenBank/DDBJ databases">
        <title>Plant Genome Project.</title>
        <authorList>
            <person name="Zhang R.-G."/>
        </authorList>
    </citation>
    <scope>NUCLEOTIDE SEQUENCE</scope>
    <source>
        <strain evidence="2">Huo1</strain>
        <tissue evidence="2">Leaf</tissue>
    </source>
</reference>
<evidence type="ECO:0000313" key="2">
    <source>
        <dbReference type="EMBL" id="KAG6411020.1"/>
    </source>
</evidence>
<accession>A0A8X8XF26</accession>
<keyword evidence="3" id="KW-1185">Reference proteome</keyword>
<protein>
    <submittedName>
        <fullName evidence="2">Uncharacterized protein</fullName>
    </submittedName>
</protein>
<proteinExistence type="predicted"/>
<name>A0A8X8XF26_SALSN</name>
<dbReference type="AlphaFoldDB" id="A0A8X8XF26"/>
<comment type="caution">
    <text evidence="2">The sequence shown here is derived from an EMBL/GenBank/DDBJ whole genome shotgun (WGS) entry which is preliminary data.</text>
</comment>
<feature type="compositionally biased region" description="Polar residues" evidence="1">
    <location>
        <begin position="67"/>
        <end position="79"/>
    </location>
</feature>
<evidence type="ECO:0000313" key="3">
    <source>
        <dbReference type="Proteomes" id="UP000298416"/>
    </source>
</evidence>
<dbReference type="PANTHER" id="PTHR34055">
    <property type="entry name" value="OS09G0491596 PROTEIN"/>
    <property type="match status" value="1"/>
</dbReference>
<organism evidence="2">
    <name type="scientific">Salvia splendens</name>
    <name type="common">Scarlet sage</name>
    <dbReference type="NCBI Taxonomy" id="180675"/>
    <lineage>
        <taxon>Eukaryota</taxon>
        <taxon>Viridiplantae</taxon>
        <taxon>Streptophyta</taxon>
        <taxon>Embryophyta</taxon>
        <taxon>Tracheophyta</taxon>
        <taxon>Spermatophyta</taxon>
        <taxon>Magnoliopsida</taxon>
        <taxon>eudicotyledons</taxon>
        <taxon>Gunneridae</taxon>
        <taxon>Pentapetalae</taxon>
        <taxon>asterids</taxon>
        <taxon>lamiids</taxon>
        <taxon>Lamiales</taxon>
        <taxon>Lamiaceae</taxon>
        <taxon>Nepetoideae</taxon>
        <taxon>Mentheae</taxon>
        <taxon>Salviinae</taxon>
        <taxon>Salvia</taxon>
        <taxon>Salvia subgen. Calosphace</taxon>
        <taxon>core Calosphace</taxon>
    </lineage>
</organism>
<reference evidence="2" key="1">
    <citation type="submission" date="2018-01" db="EMBL/GenBank/DDBJ databases">
        <authorList>
            <person name="Mao J.F."/>
        </authorList>
    </citation>
    <scope>NUCLEOTIDE SEQUENCE</scope>
    <source>
        <strain evidence="2">Huo1</strain>
        <tissue evidence="2">Leaf</tissue>
    </source>
</reference>
<feature type="compositionally biased region" description="Basic and acidic residues" evidence="1">
    <location>
        <begin position="90"/>
        <end position="102"/>
    </location>
</feature>
<dbReference type="EMBL" id="PNBA02000010">
    <property type="protein sequence ID" value="KAG6411020.1"/>
    <property type="molecule type" value="Genomic_DNA"/>
</dbReference>
<dbReference type="Proteomes" id="UP000298416">
    <property type="component" value="Unassembled WGS sequence"/>
</dbReference>
<feature type="compositionally biased region" description="Acidic residues" evidence="1">
    <location>
        <begin position="43"/>
        <end position="62"/>
    </location>
</feature>
<gene>
    <name evidence="2" type="ORF">SASPL_129094</name>
</gene>
<feature type="region of interest" description="Disordered" evidence="1">
    <location>
        <begin position="1"/>
        <end position="104"/>
    </location>
</feature>
<evidence type="ECO:0000256" key="1">
    <source>
        <dbReference type="SAM" id="MobiDB-lite"/>
    </source>
</evidence>
<dbReference type="PANTHER" id="PTHR34055:SF7">
    <property type="entry name" value="NEUROFILAMENT MEDIUM POLYPEPTIDE-LIKE"/>
    <property type="match status" value="1"/>
</dbReference>
<feature type="compositionally biased region" description="Basic residues" evidence="1">
    <location>
        <begin position="1"/>
        <end position="10"/>
    </location>
</feature>
<sequence>MGRGRGKGKKQTALAACDDTGSGEDEKLPVRRRGRPQKPMKDDFEEGDEVEKIEEEDEEDGEETKNLVLSKSSKNQSAAENGRKRKRSSQIKESDELVKEENAVAAKSNATVLIKPVGYRQHGSRRKNKPRRAAEVRHGDIRSWLVFETMKNKWICWNLEIESEALLMH</sequence>